<evidence type="ECO:0000256" key="5">
    <source>
        <dbReference type="ARBA" id="ARBA00022741"/>
    </source>
</evidence>
<dbReference type="AlphaFoldDB" id="A0A2T0MS29"/>
<feature type="transmembrane region" description="Helical" evidence="9">
    <location>
        <begin position="105"/>
        <end position="133"/>
    </location>
</feature>
<accession>A0A2T0MS29</accession>
<gene>
    <name evidence="11" type="ORF">B0I32_115141</name>
</gene>
<dbReference type="Pfam" id="PF07730">
    <property type="entry name" value="HisKA_3"/>
    <property type="match status" value="1"/>
</dbReference>
<sequence length="408" mass="43834">MARVPRRHSPVRRPETFKLHPEVVTYGVIVRIARILRKIGRIPGFFRRPIVFDRTLVIVLAFPAILGPLLMIGRGEVQVPPNASLHYLLGTALLLTRRRHPVPTVALVLAVDAVFILSGIVTNTNFPTLIALYSVGRYTSGRTTAITSAAAYVAAAAIMTFGMEGQGLWLVSLFTVGAAVGLGQLVRLRAELKDRGLREAADAAVRAERRRIARELHDVVAHHITVINALVGGARATLPPEQEVSRNALESAEQTARQAMSEMRRLLDVLRADGQEGPDAATGVGAERLPALIKEARSAGLPASLTVTGEPVELPATVDHAVYRIVQEALTNTRKHAVSARASVLLAYEPAAVEVEVLDDGLKKDQGTPGFGLGGMAERVALCGGQLSTGPRLEGGFRVHARLPLERT</sequence>
<dbReference type="Proteomes" id="UP000238312">
    <property type="component" value="Unassembled WGS sequence"/>
</dbReference>
<feature type="transmembrane region" description="Helical" evidence="9">
    <location>
        <begin position="145"/>
        <end position="163"/>
    </location>
</feature>
<dbReference type="GO" id="GO:0046983">
    <property type="term" value="F:protein dimerization activity"/>
    <property type="evidence" value="ECO:0007669"/>
    <property type="project" value="InterPro"/>
</dbReference>
<dbReference type="EMBL" id="PVNG01000015">
    <property type="protein sequence ID" value="PRX61287.1"/>
    <property type="molecule type" value="Genomic_DNA"/>
</dbReference>
<dbReference type="InterPro" id="IPR011712">
    <property type="entry name" value="Sig_transdc_His_kin_sub3_dim/P"/>
</dbReference>
<feature type="transmembrane region" description="Helical" evidence="9">
    <location>
        <begin position="51"/>
        <end position="72"/>
    </location>
</feature>
<dbReference type="Gene3D" id="3.30.565.10">
    <property type="entry name" value="Histidine kinase-like ATPase, C-terminal domain"/>
    <property type="match status" value="1"/>
</dbReference>
<feature type="domain" description="Signal transduction histidine kinase subgroup 3 dimerisation and phosphoacceptor" evidence="10">
    <location>
        <begin position="208"/>
        <end position="273"/>
    </location>
</feature>
<evidence type="ECO:0000313" key="12">
    <source>
        <dbReference type="Proteomes" id="UP000238312"/>
    </source>
</evidence>
<evidence type="ECO:0000256" key="6">
    <source>
        <dbReference type="ARBA" id="ARBA00022777"/>
    </source>
</evidence>
<dbReference type="GO" id="GO:0000155">
    <property type="term" value="F:phosphorelay sensor kinase activity"/>
    <property type="evidence" value="ECO:0007669"/>
    <property type="project" value="InterPro"/>
</dbReference>
<evidence type="ECO:0000256" key="4">
    <source>
        <dbReference type="ARBA" id="ARBA00022679"/>
    </source>
</evidence>
<dbReference type="SUPFAM" id="SSF55874">
    <property type="entry name" value="ATPase domain of HSP90 chaperone/DNA topoisomerase II/histidine kinase"/>
    <property type="match status" value="1"/>
</dbReference>
<protein>
    <recommendedName>
        <fullName evidence="2">histidine kinase</fullName>
        <ecNumber evidence="2">2.7.13.3</ecNumber>
    </recommendedName>
</protein>
<evidence type="ECO:0000256" key="2">
    <source>
        <dbReference type="ARBA" id="ARBA00012438"/>
    </source>
</evidence>
<dbReference type="CDD" id="cd16917">
    <property type="entry name" value="HATPase_UhpB-NarQ-NarX-like"/>
    <property type="match status" value="1"/>
</dbReference>
<keyword evidence="8" id="KW-0902">Two-component regulatory system</keyword>
<evidence type="ECO:0000256" key="8">
    <source>
        <dbReference type="ARBA" id="ARBA00023012"/>
    </source>
</evidence>
<evidence type="ECO:0000313" key="11">
    <source>
        <dbReference type="EMBL" id="PRX61287.1"/>
    </source>
</evidence>
<evidence type="ECO:0000259" key="10">
    <source>
        <dbReference type="Pfam" id="PF07730"/>
    </source>
</evidence>
<dbReference type="InterPro" id="IPR050482">
    <property type="entry name" value="Sensor_HK_TwoCompSys"/>
</dbReference>
<evidence type="ECO:0000256" key="7">
    <source>
        <dbReference type="ARBA" id="ARBA00022840"/>
    </source>
</evidence>
<keyword evidence="4" id="KW-0808">Transferase</keyword>
<keyword evidence="3" id="KW-0597">Phosphoprotein</keyword>
<evidence type="ECO:0000256" key="3">
    <source>
        <dbReference type="ARBA" id="ARBA00022553"/>
    </source>
</evidence>
<dbReference type="InterPro" id="IPR036890">
    <property type="entry name" value="HATPase_C_sf"/>
</dbReference>
<keyword evidence="9" id="KW-0472">Membrane</keyword>
<organism evidence="11 12">
    <name type="scientific">Nonomuraea fuscirosea</name>
    <dbReference type="NCBI Taxonomy" id="1291556"/>
    <lineage>
        <taxon>Bacteria</taxon>
        <taxon>Bacillati</taxon>
        <taxon>Actinomycetota</taxon>
        <taxon>Actinomycetes</taxon>
        <taxon>Streptosporangiales</taxon>
        <taxon>Streptosporangiaceae</taxon>
        <taxon>Nonomuraea</taxon>
    </lineage>
</organism>
<dbReference type="Gene3D" id="1.20.5.1930">
    <property type="match status" value="1"/>
</dbReference>
<dbReference type="GO" id="GO:0016020">
    <property type="term" value="C:membrane"/>
    <property type="evidence" value="ECO:0007669"/>
    <property type="project" value="InterPro"/>
</dbReference>
<keyword evidence="12" id="KW-1185">Reference proteome</keyword>
<comment type="caution">
    <text evidence="11">The sequence shown here is derived from an EMBL/GenBank/DDBJ whole genome shotgun (WGS) entry which is preliminary data.</text>
</comment>
<dbReference type="EC" id="2.7.13.3" evidence="2"/>
<dbReference type="PANTHER" id="PTHR24421">
    <property type="entry name" value="NITRATE/NITRITE SENSOR PROTEIN NARX-RELATED"/>
    <property type="match status" value="1"/>
</dbReference>
<reference evidence="11 12" key="1">
    <citation type="submission" date="2018-03" db="EMBL/GenBank/DDBJ databases">
        <title>Genomic Encyclopedia of Type Strains, Phase III (KMG-III): the genomes of soil and plant-associated and newly described type strains.</title>
        <authorList>
            <person name="Whitman W."/>
        </authorList>
    </citation>
    <scope>NUCLEOTIDE SEQUENCE [LARGE SCALE GENOMIC DNA]</scope>
    <source>
        <strain evidence="11 12">CGMCC 4.7104</strain>
    </source>
</reference>
<proteinExistence type="predicted"/>
<evidence type="ECO:0000256" key="9">
    <source>
        <dbReference type="SAM" id="Phobius"/>
    </source>
</evidence>
<keyword evidence="6 11" id="KW-0418">Kinase</keyword>
<keyword evidence="5" id="KW-0547">Nucleotide-binding</keyword>
<dbReference type="GO" id="GO:0005524">
    <property type="term" value="F:ATP binding"/>
    <property type="evidence" value="ECO:0007669"/>
    <property type="project" value="UniProtKB-KW"/>
</dbReference>
<evidence type="ECO:0000256" key="1">
    <source>
        <dbReference type="ARBA" id="ARBA00000085"/>
    </source>
</evidence>
<keyword evidence="9" id="KW-0812">Transmembrane</keyword>
<keyword evidence="7" id="KW-0067">ATP-binding</keyword>
<dbReference type="PANTHER" id="PTHR24421:SF10">
    <property type="entry name" value="NITRATE_NITRITE SENSOR PROTEIN NARQ"/>
    <property type="match status" value="1"/>
</dbReference>
<keyword evidence="9" id="KW-1133">Transmembrane helix</keyword>
<comment type="catalytic activity">
    <reaction evidence="1">
        <text>ATP + protein L-histidine = ADP + protein N-phospho-L-histidine.</text>
        <dbReference type="EC" id="2.7.13.3"/>
    </reaction>
</comment>
<feature type="transmembrane region" description="Helical" evidence="9">
    <location>
        <begin position="169"/>
        <end position="188"/>
    </location>
</feature>
<name>A0A2T0MS29_9ACTN</name>